<dbReference type="PANTHER" id="PTHR46494:SF1">
    <property type="entry name" value="CORA FAMILY METAL ION TRANSPORTER (EUROFUNG)"/>
    <property type="match status" value="1"/>
</dbReference>
<sequence>MSATVSAYLWDYRGRVIVDCALYREGSRIEGHGDPGELRKRATEEGDFVWVGMHEPSEDEIADVARTFDLHPLAVEDAVTAHQRPKLERYGHTLFLVLKTLWYVDEQDAVETGEIALFIGHDFVVSVRHGLGNELHSARTDLEAGHQALTHGPGGVVYAVMDRVVDEYVAVVEELIIDVDEIETSVFSDQRTNDSARIYVLKREIAEVRRAVLPLRDPLNRFVAGSVDGVREEAAPFFRDVADHLARVAETVDSLDALLSTAFDAHLAQISVQQNDDMRKISAGAALIVVPTLIAGIYGMNFEHMPELGWTYGYPFAILLMASAAGGLWVLFKRSGWL</sequence>
<dbReference type="Gene3D" id="3.30.460.20">
    <property type="entry name" value="CorA soluble domain-like"/>
    <property type="match status" value="1"/>
</dbReference>
<dbReference type="SUPFAM" id="SSF143865">
    <property type="entry name" value="CorA soluble domain-like"/>
    <property type="match status" value="1"/>
</dbReference>
<gene>
    <name evidence="8 9" type="primary">corA</name>
    <name evidence="9" type="ORF">GCM10023350_32740</name>
</gene>
<evidence type="ECO:0000256" key="2">
    <source>
        <dbReference type="ARBA" id="ARBA00009765"/>
    </source>
</evidence>
<keyword evidence="5 8" id="KW-0812">Transmembrane</keyword>
<dbReference type="SUPFAM" id="SSF144083">
    <property type="entry name" value="Magnesium transport protein CorA, transmembrane region"/>
    <property type="match status" value="1"/>
</dbReference>
<evidence type="ECO:0000256" key="3">
    <source>
        <dbReference type="ARBA" id="ARBA00022448"/>
    </source>
</evidence>
<keyword evidence="7 8" id="KW-0472">Membrane</keyword>
<keyword evidence="4 8" id="KW-1003">Cell membrane</keyword>
<dbReference type="Gene3D" id="1.20.58.340">
    <property type="entry name" value="Magnesium transport protein CorA, transmembrane region"/>
    <property type="match status" value="2"/>
</dbReference>
<dbReference type="InterPro" id="IPR002523">
    <property type="entry name" value="MgTranspt_CorA/ZnTranspt_ZntB"/>
</dbReference>
<evidence type="ECO:0000256" key="1">
    <source>
        <dbReference type="ARBA" id="ARBA00004651"/>
    </source>
</evidence>
<feature type="transmembrane region" description="Helical" evidence="8">
    <location>
        <begin position="312"/>
        <end position="332"/>
    </location>
</feature>
<keyword evidence="6 8" id="KW-1133">Transmembrane helix</keyword>
<name>A0ABP8Z379_9ACTN</name>
<proteinExistence type="inferred from homology"/>
<evidence type="ECO:0000313" key="10">
    <source>
        <dbReference type="Proteomes" id="UP001499882"/>
    </source>
</evidence>
<dbReference type="CDD" id="cd12830">
    <property type="entry name" value="MtCorA-like"/>
    <property type="match status" value="1"/>
</dbReference>
<evidence type="ECO:0000256" key="4">
    <source>
        <dbReference type="ARBA" id="ARBA00022475"/>
    </source>
</evidence>
<evidence type="ECO:0000256" key="8">
    <source>
        <dbReference type="RuleBase" id="RU362010"/>
    </source>
</evidence>
<comment type="caution">
    <text evidence="9">The sequence shown here is derived from an EMBL/GenBank/DDBJ whole genome shotgun (WGS) entry which is preliminary data.</text>
</comment>
<accession>A0ABP8Z379</accession>
<dbReference type="RefSeq" id="WP_345527906.1">
    <property type="nucleotide sequence ID" value="NZ_BAABKN010000019.1"/>
</dbReference>
<feature type="transmembrane region" description="Helical" evidence="8">
    <location>
        <begin position="281"/>
        <end position="300"/>
    </location>
</feature>
<dbReference type="Pfam" id="PF01544">
    <property type="entry name" value="CorA"/>
    <property type="match status" value="1"/>
</dbReference>
<keyword evidence="8" id="KW-0406">Ion transport</keyword>
<dbReference type="EMBL" id="BAABKN010000019">
    <property type="protein sequence ID" value="GAA4745371.1"/>
    <property type="molecule type" value="Genomic_DNA"/>
</dbReference>
<evidence type="ECO:0000256" key="5">
    <source>
        <dbReference type="ARBA" id="ARBA00022692"/>
    </source>
</evidence>
<dbReference type="InterPro" id="IPR045861">
    <property type="entry name" value="CorA_cytoplasmic_dom"/>
</dbReference>
<protein>
    <recommendedName>
        <fullName evidence="8">Magnesium transport protein CorA</fullName>
    </recommendedName>
</protein>
<keyword evidence="10" id="KW-1185">Reference proteome</keyword>
<dbReference type="PANTHER" id="PTHR46494">
    <property type="entry name" value="CORA FAMILY METAL ION TRANSPORTER (EUROFUNG)"/>
    <property type="match status" value="1"/>
</dbReference>
<keyword evidence="3 8" id="KW-0813">Transport</keyword>
<organism evidence="9 10">
    <name type="scientific">Nocardioides endophyticus</name>
    <dbReference type="NCBI Taxonomy" id="1353775"/>
    <lineage>
        <taxon>Bacteria</taxon>
        <taxon>Bacillati</taxon>
        <taxon>Actinomycetota</taxon>
        <taxon>Actinomycetes</taxon>
        <taxon>Propionibacteriales</taxon>
        <taxon>Nocardioidaceae</taxon>
        <taxon>Nocardioides</taxon>
    </lineage>
</organism>
<evidence type="ECO:0000256" key="7">
    <source>
        <dbReference type="ARBA" id="ARBA00023136"/>
    </source>
</evidence>
<dbReference type="NCBIfam" id="TIGR00383">
    <property type="entry name" value="corA"/>
    <property type="match status" value="1"/>
</dbReference>
<reference evidence="10" key="1">
    <citation type="journal article" date="2019" name="Int. J. Syst. Evol. Microbiol.">
        <title>The Global Catalogue of Microorganisms (GCM) 10K type strain sequencing project: providing services to taxonomists for standard genome sequencing and annotation.</title>
        <authorList>
            <consortium name="The Broad Institute Genomics Platform"/>
            <consortium name="The Broad Institute Genome Sequencing Center for Infectious Disease"/>
            <person name="Wu L."/>
            <person name="Ma J."/>
        </authorList>
    </citation>
    <scope>NUCLEOTIDE SEQUENCE [LARGE SCALE GENOMIC DNA]</scope>
    <source>
        <strain evidence="10">JCM 18532</strain>
    </source>
</reference>
<evidence type="ECO:0000313" key="9">
    <source>
        <dbReference type="EMBL" id="GAA4745371.1"/>
    </source>
</evidence>
<dbReference type="Proteomes" id="UP001499882">
    <property type="component" value="Unassembled WGS sequence"/>
</dbReference>
<evidence type="ECO:0000256" key="6">
    <source>
        <dbReference type="ARBA" id="ARBA00022989"/>
    </source>
</evidence>
<comment type="subcellular location">
    <subcellularLocation>
        <location evidence="1">Cell membrane</location>
        <topology evidence="1">Multi-pass membrane protein</topology>
    </subcellularLocation>
    <subcellularLocation>
        <location evidence="8">Membrane</location>
        <topology evidence="8">Multi-pass membrane protein</topology>
    </subcellularLocation>
</comment>
<dbReference type="InterPro" id="IPR004488">
    <property type="entry name" value="Mg/Co-transport_prot_CorA"/>
</dbReference>
<keyword evidence="8" id="KW-0460">Magnesium</keyword>
<comment type="similarity">
    <text evidence="2 8">Belongs to the CorA metal ion transporter (MIT) (TC 1.A.35) family.</text>
</comment>
<dbReference type="InterPro" id="IPR045863">
    <property type="entry name" value="CorA_TM1_TM2"/>
</dbReference>
<comment type="function">
    <text evidence="8">Mediates influx of magnesium ions.</text>
</comment>